<gene>
    <name evidence="2" type="ORF">M670_03886</name>
</gene>
<dbReference type="GO" id="GO:0000428">
    <property type="term" value="C:DNA-directed RNA polymerase complex"/>
    <property type="evidence" value="ECO:0007669"/>
    <property type="project" value="UniProtKB-KW"/>
</dbReference>
<dbReference type="EMBL" id="JJRY01000020">
    <property type="protein sequence ID" value="KEF36972.1"/>
    <property type="molecule type" value="Genomic_DNA"/>
</dbReference>
<proteinExistence type="predicted"/>
<reference evidence="2 3" key="1">
    <citation type="submission" date="2014-04" db="EMBL/GenBank/DDBJ databases">
        <title>Draft genome sequence of Bacillus azotoformans MEV2011, a (co-) denitrifying strain unable to grow in the presence of oxygen.</title>
        <authorList>
            <person name="Nielsen M."/>
            <person name="Schreiber L."/>
            <person name="Finster K."/>
            <person name="Schramm A."/>
        </authorList>
    </citation>
    <scope>NUCLEOTIDE SEQUENCE [LARGE SCALE GENOMIC DNA]</scope>
    <source>
        <strain evidence="2 3">MEV2011</strain>
    </source>
</reference>
<sequence length="137" mass="16341">MMTAKEFLKQAYRLNELINSDLEELKNLRDLSRSVSSPVLEEKVSRTKSTDPLFEKYVIRIIDLEQQIQQEVERLIKLKSDIREAINQMENVDEKLLLRYRYINFLNWEEICVNLNVSMRTVHRLHSSALQHLKVPK</sequence>
<feature type="coiled-coil region" evidence="1">
    <location>
        <begin position="61"/>
        <end position="95"/>
    </location>
</feature>
<keyword evidence="1" id="KW-0175">Coiled coil</keyword>
<keyword evidence="2" id="KW-0240">DNA-directed RNA polymerase</keyword>
<dbReference type="Pfam" id="PF07374">
    <property type="entry name" value="DUF1492"/>
    <property type="match status" value="1"/>
</dbReference>
<name>A0A072NI93_SCHAZ</name>
<dbReference type="OrthoDB" id="3242975at2"/>
<evidence type="ECO:0000313" key="3">
    <source>
        <dbReference type="Proteomes" id="UP000027936"/>
    </source>
</evidence>
<dbReference type="Proteomes" id="UP000027936">
    <property type="component" value="Unassembled WGS sequence"/>
</dbReference>
<dbReference type="InterPro" id="IPR013324">
    <property type="entry name" value="RNA_pol_sigma_r3/r4-like"/>
</dbReference>
<dbReference type="AlphaFoldDB" id="A0A072NI93"/>
<dbReference type="SUPFAM" id="SSF88659">
    <property type="entry name" value="Sigma3 and sigma4 domains of RNA polymerase sigma factors"/>
    <property type="match status" value="1"/>
</dbReference>
<dbReference type="Gene3D" id="1.20.140.160">
    <property type="match status" value="1"/>
</dbReference>
<comment type="caution">
    <text evidence="2">The sequence shown here is derived from an EMBL/GenBank/DDBJ whole genome shotgun (WGS) entry which is preliminary data.</text>
</comment>
<accession>A0A072NI93</accession>
<dbReference type="PATRIC" id="fig|1348973.3.peg.3771"/>
<protein>
    <submittedName>
        <fullName evidence="2">DNA-directed RNA polymerase specialized sigma subunit</fullName>
    </submittedName>
</protein>
<evidence type="ECO:0000256" key="1">
    <source>
        <dbReference type="SAM" id="Coils"/>
    </source>
</evidence>
<organism evidence="2 3">
    <name type="scientific">Schinkia azotoformans MEV2011</name>
    <dbReference type="NCBI Taxonomy" id="1348973"/>
    <lineage>
        <taxon>Bacteria</taxon>
        <taxon>Bacillati</taxon>
        <taxon>Bacillota</taxon>
        <taxon>Bacilli</taxon>
        <taxon>Bacillales</taxon>
        <taxon>Bacillaceae</taxon>
        <taxon>Calidifontibacillus/Schinkia group</taxon>
        <taxon>Schinkia</taxon>
    </lineage>
</organism>
<dbReference type="RefSeq" id="WP_035197498.1">
    <property type="nucleotide sequence ID" value="NZ_JJRY01000020.1"/>
</dbReference>
<keyword evidence="2" id="KW-0804">Transcription</keyword>
<evidence type="ECO:0000313" key="2">
    <source>
        <dbReference type="EMBL" id="KEF36972.1"/>
    </source>
</evidence>
<dbReference type="InterPro" id="IPR010861">
    <property type="entry name" value="DUF1492"/>
</dbReference>